<dbReference type="Proteomes" id="UP001233172">
    <property type="component" value="Unassembled WGS sequence"/>
</dbReference>
<feature type="region of interest" description="Disordered" evidence="1">
    <location>
        <begin position="59"/>
        <end position="97"/>
    </location>
</feature>
<feature type="region of interest" description="Disordered" evidence="1">
    <location>
        <begin position="396"/>
        <end position="416"/>
    </location>
</feature>
<feature type="region of interest" description="Disordered" evidence="1">
    <location>
        <begin position="593"/>
        <end position="662"/>
    </location>
</feature>
<feature type="region of interest" description="Disordered" evidence="1">
    <location>
        <begin position="687"/>
        <end position="710"/>
    </location>
</feature>
<feature type="region of interest" description="Disordered" evidence="1">
    <location>
        <begin position="928"/>
        <end position="956"/>
    </location>
</feature>
<feature type="compositionally biased region" description="Polar residues" evidence="1">
    <location>
        <begin position="593"/>
        <end position="603"/>
    </location>
</feature>
<feature type="compositionally biased region" description="Polar residues" evidence="1">
    <location>
        <begin position="59"/>
        <end position="69"/>
    </location>
</feature>
<feature type="compositionally biased region" description="Low complexity" evidence="1">
    <location>
        <begin position="632"/>
        <end position="645"/>
    </location>
</feature>
<comment type="caution">
    <text evidence="2">The sequence shown here is derived from an EMBL/GenBank/DDBJ whole genome shotgun (WGS) entry which is preliminary data.</text>
</comment>
<dbReference type="EMBL" id="JASAOG010000151">
    <property type="protein sequence ID" value="KAK0047414.1"/>
    <property type="molecule type" value="Genomic_DNA"/>
</dbReference>
<feature type="region of interest" description="Disordered" evidence="1">
    <location>
        <begin position="886"/>
        <end position="906"/>
    </location>
</feature>
<feature type="region of interest" description="Disordered" evidence="1">
    <location>
        <begin position="319"/>
        <end position="344"/>
    </location>
</feature>
<name>A0AAD8B3J2_BIOPF</name>
<sequence length="1324" mass="147344">MDTMEMSPISDGNEAVRTKVSTLISQFNSIQQSTPPIAKSNSFKIPCKIRKIDQIPSDVTRSQSLSYKTSEPDVPRKVHHNDKKRNSLTDNAEMTHNGEYALKKAPIKESKHDTIPKAPKAGFVSKAKKELEHMSKLDTDSYAQDEIAADNASVQFRTVTSWSKMRKSIDKSYVAKTTHGPAAMSDSNDPRGNLVVADVNSPTGQSGLGWKTNPFVELMKQASIEKKPVSPDRTTTSLKWNSSNIDRAANADKATANYKINSSLGRGAASTSNSSIVKSNTDSSGIKFPQVSLKKITTISLSKEHSDFLGGTNSSIVESNLSHNSTEKPNEPLNISSISQPNTINQNKDMSFLTKKNLHGVNNNISLHSYRYQDELSDTEKSTLIRSSAFNQRFIPSSVSNTPTNKSVHSNDHQNKTPAYLANSRTKTFHTVISDQADIHTQTNEVRTNPHVTSGKLKQKYDVTGNQICTSSTLDNDKGKQFGSSSGDVPSKQICDTIDPPIDNVIVYPPSDNVRVNPPSDNVIVNQTSDNVRVNPPSDNMFVNQTSDNVIVNQTSDNVIVNQTSDNVIVNQEKLMGQKSDNENLLNGHVLNDQTKSIGSTSGEKTKHSGQLATRKLSLPNSISLEHIGQLSTSSDSPSRHQSPSGEYTPKQFHFSNDDHKPNLNAITEKQLKPPNGILNSRIKSLRSSTFDQPETNSQKSNTKSFTGDQKTVTNIASPAEQGVTHVIPPIHIRDEGRNGGPLDQASQENDVDLDADHVTLRHPKTKNTSNIAKVASYGFSTKQFTLPSQSHVTADVKETFPDSNCDTTKHWLDIQQVQTTKSEYCSAADRINRHLIKLKTELMSMHEQDLVLLKQLINISQTIQKLQRSQVLRISKSLSFSSGLLHPQPLHSQKRSHSSSLVRQNSAPFSIEKRRQLFSLMRASTEHCSDGSLSSFDESEFDSQSEMDESNPSLTSLYPYLSPKSNRARPMFQYSTSQMPLCVDMAEDPDETYEDILKRNVMLWKMSLQRQASVIHEVTCLLTVEDDIAVTIDTFRTVEDDIAVTIDTFRTVEDDIAVTIDTFRTVEDDIAVTIDTFRTVEDDIAVTIDTFRTVEDDIRVTIDTCKTCRTVEDDIAVTIDTFRTVEDDIAVTIDTFRTVEDDIAVTIDTFRTVEDDIAVTIDTFRTVEDDIRVTIDTCKTCRTVEDDIAVTIDTFRTVEDDIAVTIDTFRTVEDDIAVTIDTFRTVEDDIAVTIDTFRTMEDDIAVTIDTFRTVEDDIAVTIDTCRTVEDDIAVTIDTFRTVEDDIAVTIDTFRTVEDDIPMTIDTLVEFSTYFYNNIVSRLK</sequence>
<feature type="compositionally biased region" description="Acidic residues" evidence="1">
    <location>
        <begin position="938"/>
        <end position="950"/>
    </location>
</feature>
<evidence type="ECO:0000256" key="1">
    <source>
        <dbReference type="SAM" id="MobiDB-lite"/>
    </source>
</evidence>
<feature type="compositionally biased region" description="Polar residues" evidence="1">
    <location>
        <begin position="333"/>
        <end position="344"/>
    </location>
</feature>
<keyword evidence="3" id="KW-1185">Reference proteome</keyword>
<reference evidence="2" key="2">
    <citation type="submission" date="2023-04" db="EMBL/GenBank/DDBJ databases">
        <authorList>
            <person name="Bu L."/>
            <person name="Lu L."/>
            <person name="Laidemitt M.R."/>
            <person name="Zhang S.M."/>
            <person name="Mutuku M."/>
            <person name="Mkoji G."/>
            <person name="Steinauer M."/>
            <person name="Loker E.S."/>
        </authorList>
    </citation>
    <scope>NUCLEOTIDE SEQUENCE</scope>
    <source>
        <strain evidence="2">KasaAsao</strain>
        <tissue evidence="2">Whole Snail</tissue>
    </source>
</reference>
<proteinExistence type="predicted"/>
<evidence type="ECO:0000313" key="3">
    <source>
        <dbReference type="Proteomes" id="UP001233172"/>
    </source>
</evidence>
<reference evidence="2" key="1">
    <citation type="journal article" date="2023" name="PLoS Negl. Trop. Dis.">
        <title>A genome sequence for Biomphalaria pfeifferi, the major vector snail for the human-infecting parasite Schistosoma mansoni.</title>
        <authorList>
            <person name="Bu L."/>
            <person name="Lu L."/>
            <person name="Laidemitt M.R."/>
            <person name="Zhang S.M."/>
            <person name="Mutuku M."/>
            <person name="Mkoji G."/>
            <person name="Steinauer M."/>
            <person name="Loker E.S."/>
        </authorList>
    </citation>
    <scope>NUCLEOTIDE SEQUENCE</scope>
    <source>
        <strain evidence="2">KasaAsao</strain>
    </source>
</reference>
<accession>A0AAD8B3J2</accession>
<feature type="region of interest" description="Disordered" evidence="1">
    <location>
        <begin position="724"/>
        <end position="748"/>
    </location>
</feature>
<evidence type="ECO:0000313" key="2">
    <source>
        <dbReference type="EMBL" id="KAK0047414.1"/>
    </source>
</evidence>
<protein>
    <submittedName>
        <fullName evidence="2">Uncharacterized protein</fullName>
    </submittedName>
</protein>
<organism evidence="2 3">
    <name type="scientific">Biomphalaria pfeifferi</name>
    <name type="common">Bloodfluke planorb</name>
    <name type="synonym">Freshwater snail</name>
    <dbReference type="NCBI Taxonomy" id="112525"/>
    <lineage>
        <taxon>Eukaryota</taxon>
        <taxon>Metazoa</taxon>
        <taxon>Spiralia</taxon>
        <taxon>Lophotrochozoa</taxon>
        <taxon>Mollusca</taxon>
        <taxon>Gastropoda</taxon>
        <taxon>Heterobranchia</taxon>
        <taxon>Euthyneura</taxon>
        <taxon>Panpulmonata</taxon>
        <taxon>Hygrophila</taxon>
        <taxon>Lymnaeoidea</taxon>
        <taxon>Planorbidae</taxon>
        <taxon>Biomphalaria</taxon>
    </lineage>
</organism>
<feature type="compositionally biased region" description="Polar residues" evidence="1">
    <location>
        <begin position="396"/>
        <end position="408"/>
    </location>
</feature>
<gene>
    <name evidence="2" type="ORF">Bpfe_023121</name>
</gene>